<evidence type="ECO:0000313" key="19">
    <source>
        <dbReference type="EMBL" id="AKS48931.1"/>
    </source>
</evidence>
<keyword evidence="7 16" id="KW-0812">Transmembrane</keyword>
<evidence type="ECO:0000256" key="2">
    <source>
        <dbReference type="ARBA" id="ARBA00009025"/>
    </source>
</evidence>
<evidence type="ECO:0000256" key="10">
    <source>
        <dbReference type="ARBA" id="ARBA00022989"/>
    </source>
</evidence>
<dbReference type="PANTHER" id="PTHR43507">
    <property type="entry name" value="NADH-UBIQUINONE OXIDOREDUCTASE CHAIN 4"/>
    <property type="match status" value="1"/>
</dbReference>
<comment type="function">
    <text evidence="16">Core subunit of the mitochondrial membrane respiratory chain NADH dehydrogenase (Complex I) which catalyzes electron transfer from NADH through the respiratory chain, using ubiquinone as an electron acceptor. Essential for the catalytic activity and assembly of complex I.</text>
</comment>
<keyword evidence="9 16" id="KW-0249">Electron transport</keyword>
<evidence type="ECO:0000259" key="17">
    <source>
        <dbReference type="Pfam" id="PF00361"/>
    </source>
</evidence>
<feature type="domain" description="NADH:ubiquinone oxidoreductase chain 4 N-terminal" evidence="18">
    <location>
        <begin position="1"/>
        <end position="98"/>
    </location>
</feature>
<comment type="similarity">
    <text evidence="2 16">Belongs to the complex I subunit 4 family.</text>
</comment>
<keyword evidence="6 16" id="KW-0679">Respiratory chain</keyword>
<feature type="transmembrane region" description="Helical" evidence="16">
    <location>
        <begin position="296"/>
        <end position="317"/>
    </location>
</feature>
<dbReference type="Pfam" id="PF00361">
    <property type="entry name" value="Proton_antipo_M"/>
    <property type="match status" value="1"/>
</dbReference>
<feature type="transmembrane region" description="Helical" evidence="16">
    <location>
        <begin position="207"/>
        <end position="227"/>
    </location>
</feature>
<feature type="transmembrane region" description="Helical" evidence="16">
    <location>
        <begin position="337"/>
        <end position="356"/>
    </location>
</feature>
<keyword evidence="10 16" id="KW-1133">Transmembrane helix</keyword>
<dbReference type="InterPro" id="IPR003918">
    <property type="entry name" value="NADH_UbQ_OxRdtase"/>
</dbReference>
<geneLocation type="mitochondrion" evidence="19"/>
<dbReference type="GO" id="GO:0008137">
    <property type="term" value="F:NADH dehydrogenase (ubiquinone) activity"/>
    <property type="evidence" value="ECO:0007669"/>
    <property type="project" value="UniProtKB-UniRule"/>
</dbReference>
<dbReference type="PRINTS" id="PR01437">
    <property type="entry name" value="NUOXDRDTASE4"/>
</dbReference>
<evidence type="ECO:0000256" key="7">
    <source>
        <dbReference type="ARBA" id="ARBA00022692"/>
    </source>
</evidence>
<organism evidence="19">
    <name type="scientific">Trypanobia cryptica</name>
    <dbReference type="NCBI Taxonomy" id="2814713"/>
    <lineage>
        <taxon>Eukaryota</taxon>
        <taxon>Metazoa</taxon>
        <taxon>Spiralia</taxon>
        <taxon>Lophotrochozoa</taxon>
        <taxon>Annelida</taxon>
        <taxon>Polychaeta</taxon>
        <taxon>Errantia</taxon>
        <taxon>Phyllodocida</taxon>
        <taxon>Syllidae</taxon>
        <taxon>Trypanobia</taxon>
    </lineage>
</organism>
<dbReference type="GO" id="GO:0048039">
    <property type="term" value="F:ubiquinone binding"/>
    <property type="evidence" value="ECO:0007669"/>
    <property type="project" value="TreeGrafter"/>
</dbReference>
<evidence type="ECO:0000256" key="12">
    <source>
        <dbReference type="ARBA" id="ARBA00023075"/>
    </source>
</evidence>
<dbReference type="InterPro" id="IPR001750">
    <property type="entry name" value="ND/Mrp_TM"/>
</dbReference>
<comment type="subcellular location">
    <subcellularLocation>
        <location evidence="1 16">Mitochondrion membrane</location>
        <topology evidence="1 16">Multi-pass membrane protein</topology>
    </subcellularLocation>
</comment>
<gene>
    <name evidence="19" type="primary">NAD4</name>
</gene>
<dbReference type="GO" id="GO:0042773">
    <property type="term" value="P:ATP synthesis coupled electron transport"/>
    <property type="evidence" value="ECO:0007669"/>
    <property type="project" value="InterPro"/>
</dbReference>
<dbReference type="GO" id="GO:0031966">
    <property type="term" value="C:mitochondrial membrane"/>
    <property type="evidence" value="ECO:0007669"/>
    <property type="project" value="UniProtKB-SubCell"/>
</dbReference>
<feature type="transmembrane region" description="Helical" evidence="16">
    <location>
        <begin position="233"/>
        <end position="256"/>
    </location>
</feature>
<feature type="transmembrane region" description="Helical" evidence="16">
    <location>
        <begin position="139"/>
        <end position="159"/>
    </location>
</feature>
<feature type="domain" description="NADH:quinone oxidoreductase/Mrp antiporter transmembrane" evidence="17">
    <location>
        <begin position="103"/>
        <end position="385"/>
    </location>
</feature>
<evidence type="ECO:0000256" key="5">
    <source>
        <dbReference type="ARBA" id="ARBA00022448"/>
    </source>
</evidence>
<sequence>MLKLIFPLIITTMNPMWSNNLLTMSLAIIIMLSMNSHMDITMSTSPYMMLDNMSVMMITLTLWVSMLMFSASSKKIIMNNQNNKFFFLCSALTTILMVSFCVNNLMLFYITFEASLIPTLLLILIWGYQPERIQAGVYLMMYTMAASLPLLLSLTFIYSSNKNLNMLLNNMENSTNECLVLMVLMAFLVKMPMYSFHLWLPKAHVEAPVAGSMILAGILLKLGVYGMMRTMYFWPNVSISCDIAIAISAWGAIMTSMICMRQQDLKSLIAYSSVSHMALVIMGLMTMTMWGWQGSLTMMIAHGLTSSGLFAMANANYEEFNSRSLFLSKGILESSPLMSLFWFLLLSTNMAVPPSLNLMAEITLLTSAMFYSSTLMIMILMMMMFTTVYTLGLYASMNHGTQSLNANFLSTPNINSMTNSMHLIPVLCMFTVMPFITEI</sequence>
<dbReference type="EMBL" id="KR534503">
    <property type="protein sequence ID" value="AKS48931.1"/>
    <property type="molecule type" value="Genomic_DNA"/>
</dbReference>
<dbReference type="EC" id="7.1.1.2" evidence="3 16"/>
<dbReference type="Pfam" id="PF01059">
    <property type="entry name" value="Oxidored_q5_N"/>
    <property type="match status" value="1"/>
</dbReference>
<dbReference type="InterPro" id="IPR000260">
    <property type="entry name" value="NADH4_N"/>
</dbReference>
<evidence type="ECO:0000256" key="4">
    <source>
        <dbReference type="ARBA" id="ARBA00021006"/>
    </source>
</evidence>
<comment type="catalytic activity">
    <reaction evidence="15 16">
        <text>a ubiquinone + NADH + 5 H(+)(in) = a ubiquinol + NAD(+) + 4 H(+)(out)</text>
        <dbReference type="Rhea" id="RHEA:29091"/>
        <dbReference type="Rhea" id="RHEA-COMP:9565"/>
        <dbReference type="Rhea" id="RHEA-COMP:9566"/>
        <dbReference type="ChEBI" id="CHEBI:15378"/>
        <dbReference type="ChEBI" id="CHEBI:16389"/>
        <dbReference type="ChEBI" id="CHEBI:17976"/>
        <dbReference type="ChEBI" id="CHEBI:57540"/>
        <dbReference type="ChEBI" id="CHEBI:57945"/>
        <dbReference type="EC" id="7.1.1.2"/>
    </reaction>
</comment>
<feature type="transmembrane region" description="Helical" evidence="16">
    <location>
        <begin position="106"/>
        <end position="127"/>
    </location>
</feature>
<evidence type="ECO:0000256" key="3">
    <source>
        <dbReference type="ARBA" id="ARBA00012944"/>
    </source>
</evidence>
<dbReference type="GO" id="GO:0015990">
    <property type="term" value="P:electron transport coupled proton transport"/>
    <property type="evidence" value="ECO:0007669"/>
    <property type="project" value="TreeGrafter"/>
</dbReference>
<evidence type="ECO:0000256" key="15">
    <source>
        <dbReference type="ARBA" id="ARBA00049551"/>
    </source>
</evidence>
<feature type="transmembrane region" description="Helical" evidence="16">
    <location>
        <begin position="368"/>
        <end position="395"/>
    </location>
</feature>
<evidence type="ECO:0000256" key="13">
    <source>
        <dbReference type="ARBA" id="ARBA00023128"/>
    </source>
</evidence>
<dbReference type="GO" id="GO:0003954">
    <property type="term" value="F:NADH dehydrogenase activity"/>
    <property type="evidence" value="ECO:0007669"/>
    <property type="project" value="TreeGrafter"/>
</dbReference>
<evidence type="ECO:0000256" key="14">
    <source>
        <dbReference type="ARBA" id="ARBA00023136"/>
    </source>
</evidence>
<evidence type="ECO:0000256" key="8">
    <source>
        <dbReference type="ARBA" id="ARBA00022967"/>
    </source>
</evidence>
<accession>A0A0K0YD71</accession>
<keyword evidence="14 16" id="KW-0472">Membrane</keyword>
<evidence type="ECO:0000256" key="6">
    <source>
        <dbReference type="ARBA" id="ARBA00022660"/>
    </source>
</evidence>
<dbReference type="AlphaFoldDB" id="A0A0K0YD71"/>
<feature type="transmembrane region" description="Helical" evidence="16">
    <location>
        <begin position="179"/>
        <end position="200"/>
    </location>
</feature>
<feature type="transmembrane region" description="Helical" evidence="16">
    <location>
        <begin position="268"/>
        <end position="290"/>
    </location>
</feature>
<dbReference type="PANTHER" id="PTHR43507:SF20">
    <property type="entry name" value="NADH-UBIQUINONE OXIDOREDUCTASE CHAIN 4"/>
    <property type="match status" value="1"/>
</dbReference>
<evidence type="ECO:0000256" key="9">
    <source>
        <dbReference type="ARBA" id="ARBA00022982"/>
    </source>
</evidence>
<reference evidence="19" key="1">
    <citation type="journal article" date="2015" name="Sci. Rep.">
        <title>The making of a branching annelid: an analysis of complete mitochondrial genome and ribosomal data of Ramisyllis multicaudata.</title>
        <authorList>
            <person name="Aguado M.T."/>
            <person name="Glasby C.J."/>
            <person name="Schroeder P.C."/>
            <person name="Weigert A."/>
            <person name="Bleidorn C."/>
        </authorList>
    </citation>
    <scope>NUCLEOTIDE SEQUENCE</scope>
</reference>
<keyword evidence="8" id="KW-1278">Translocase</keyword>
<evidence type="ECO:0000256" key="1">
    <source>
        <dbReference type="ARBA" id="ARBA00004225"/>
    </source>
</evidence>
<keyword evidence="5 16" id="KW-0813">Transport</keyword>
<keyword evidence="11 16" id="KW-0520">NAD</keyword>
<protein>
    <recommendedName>
        <fullName evidence="4 16">NADH-ubiquinone oxidoreductase chain 4</fullName>
        <ecNumber evidence="3 16">7.1.1.2</ecNumber>
    </recommendedName>
</protein>
<feature type="transmembrane region" description="Helical" evidence="16">
    <location>
        <begin position="53"/>
        <end position="71"/>
    </location>
</feature>
<feature type="transmembrane region" description="Helical" evidence="16">
    <location>
        <begin position="21"/>
        <end position="38"/>
    </location>
</feature>
<keyword evidence="12 16" id="KW-0830">Ubiquinone</keyword>
<name>A0A0K0YD71_9ANNE</name>
<feature type="transmembrane region" description="Helical" evidence="16">
    <location>
        <begin position="83"/>
        <end position="100"/>
    </location>
</feature>
<feature type="transmembrane region" description="Helical" evidence="16">
    <location>
        <begin position="416"/>
        <end position="436"/>
    </location>
</feature>
<proteinExistence type="inferred from homology"/>
<evidence type="ECO:0000259" key="18">
    <source>
        <dbReference type="Pfam" id="PF01059"/>
    </source>
</evidence>
<evidence type="ECO:0000256" key="11">
    <source>
        <dbReference type="ARBA" id="ARBA00023027"/>
    </source>
</evidence>
<evidence type="ECO:0000256" key="16">
    <source>
        <dbReference type="RuleBase" id="RU003297"/>
    </source>
</evidence>
<keyword evidence="13 16" id="KW-0496">Mitochondrion</keyword>